<dbReference type="AlphaFoldDB" id="A0AA88CEA1"/>
<dbReference type="PANTHER" id="PTHR33840:SF1">
    <property type="entry name" value="TLE1 PHOSPHOLIPASE DOMAIN-CONTAINING PROTEIN"/>
    <property type="match status" value="1"/>
</dbReference>
<feature type="region of interest" description="Disordered" evidence="1">
    <location>
        <begin position="525"/>
        <end position="546"/>
    </location>
</feature>
<evidence type="ECO:0000259" key="2">
    <source>
        <dbReference type="Pfam" id="PF09994"/>
    </source>
</evidence>
<dbReference type="Pfam" id="PF09994">
    <property type="entry name" value="T6SS_Tle1-like_cat"/>
    <property type="match status" value="2"/>
</dbReference>
<reference evidence="3" key="1">
    <citation type="journal article" date="2014" name="Int. J. Syst. Evol. Microbiol.">
        <title>Complete genome sequence of Corynebacterium casei LMG S-19264T (=DSM 44701T), isolated from a smear-ripened cheese.</title>
        <authorList>
            <consortium name="US DOE Joint Genome Institute (JGI-PGF)"/>
            <person name="Walter F."/>
            <person name="Albersmeier A."/>
            <person name="Kalinowski J."/>
            <person name="Ruckert C."/>
        </authorList>
    </citation>
    <scope>NUCLEOTIDE SEQUENCE</scope>
    <source>
        <strain evidence="3">KCTC 12344</strain>
    </source>
</reference>
<dbReference type="EMBL" id="BMWW01000009">
    <property type="protein sequence ID" value="GGZ05353.1"/>
    <property type="molecule type" value="Genomic_DNA"/>
</dbReference>
<name>A0AA88CEA1_9BURK</name>
<evidence type="ECO:0000313" key="4">
    <source>
        <dbReference type="Proteomes" id="UP000619512"/>
    </source>
</evidence>
<comment type="caution">
    <text evidence="3">The sequence shown here is derived from an EMBL/GenBank/DDBJ whole genome shotgun (WGS) entry which is preliminary data.</text>
</comment>
<evidence type="ECO:0000313" key="3">
    <source>
        <dbReference type="EMBL" id="GGZ05353.1"/>
    </source>
</evidence>
<evidence type="ECO:0000256" key="1">
    <source>
        <dbReference type="SAM" id="MobiDB-lite"/>
    </source>
</evidence>
<proteinExistence type="predicted"/>
<organism evidence="3 4">
    <name type="scientific">Pseudoduganella plicata</name>
    <dbReference type="NCBI Taxonomy" id="321984"/>
    <lineage>
        <taxon>Bacteria</taxon>
        <taxon>Pseudomonadati</taxon>
        <taxon>Pseudomonadota</taxon>
        <taxon>Betaproteobacteria</taxon>
        <taxon>Burkholderiales</taxon>
        <taxon>Oxalobacteraceae</taxon>
        <taxon>Telluria group</taxon>
        <taxon>Pseudoduganella</taxon>
    </lineage>
</organism>
<reference evidence="3" key="2">
    <citation type="submission" date="2022-12" db="EMBL/GenBank/DDBJ databases">
        <authorList>
            <person name="Sun Q."/>
            <person name="Kim S."/>
        </authorList>
    </citation>
    <scope>NUCLEOTIDE SEQUENCE</scope>
    <source>
        <strain evidence="3">KCTC 12344</strain>
    </source>
</reference>
<feature type="compositionally biased region" description="Basic and acidic residues" evidence="1">
    <location>
        <begin position="536"/>
        <end position="546"/>
    </location>
</feature>
<dbReference type="RefSeq" id="WP_166793395.1">
    <property type="nucleotide sequence ID" value="NZ_BMWW01000009.1"/>
</dbReference>
<dbReference type="PANTHER" id="PTHR33840">
    <property type="match status" value="1"/>
</dbReference>
<dbReference type="InterPro" id="IPR018712">
    <property type="entry name" value="Tle1-like_cat"/>
</dbReference>
<gene>
    <name evidence="3" type="ORF">GCM10007388_43820</name>
</gene>
<dbReference type="Proteomes" id="UP000619512">
    <property type="component" value="Unassembled WGS sequence"/>
</dbReference>
<feature type="domain" description="T6SS Phospholipase effector Tle1-like catalytic" evidence="2">
    <location>
        <begin position="188"/>
        <end position="320"/>
    </location>
</feature>
<accession>A0AA88CEA1</accession>
<sequence length="546" mass="61432">MGKPTVWRLTDWTEADSIKRDFVRQDLGEIKDIKDCQECPKPVWVTVFFDGTGNNFVADGDGKLDPEKVSYSNIAKFAAFAHAGNDKTNRTHGIYVPGVGTKFAEIGDSGDGIDKAAGMSTAKRGEDRINWAFQVMSERVDSHLPLVSQINIAVLGFSRGAAMSRAFVRRLSERYGTLGGEMHWPRGNNPTINVYFLGIFDTVASVGYGGSKLESAIASLPSVPTQVLRIAADYGGHAGWASDLRIPSYVKKCVHYVASHEVREKFPSDSVRESLLVPDNCEEYFYPGAHSDVGGGYAYGIQEWRSAELSRIPLCNMFREAYAAGVPFFPPAKVIKKSGTLFEITTDLEECFNSYISWMPENYSLEKNIIVNMNFYYHWRWGRSQRMQKLAKSTAGVGSSSQHNLGSSDPYMRITDEEWNKDVQNIAEKKTGSWVSSTTTLEDAIFDAWRGGLRKMLPPDRLRLFDRFFDYYVHDSVAGFKQQMSESHIGFVESSRWTKNRRYFLGKRGKKFLYWTYEGNHPESQRPRVAVLRPDGPSDHDSIASA</sequence>
<feature type="domain" description="T6SS Phospholipase effector Tle1-like catalytic" evidence="2">
    <location>
        <begin position="47"/>
        <end position="176"/>
    </location>
</feature>
<protein>
    <recommendedName>
        <fullName evidence="2">T6SS Phospholipase effector Tle1-like catalytic domain-containing protein</fullName>
    </recommendedName>
</protein>